<dbReference type="CDD" id="cd04301">
    <property type="entry name" value="NAT_SF"/>
    <property type="match status" value="1"/>
</dbReference>
<keyword evidence="7 9" id="KW-0012">Acyltransferase</keyword>
<dbReference type="InterPro" id="IPR016181">
    <property type="entry name" value="Acyl_CoA_acyltransferase"/>
</dbReference>
<name>A0A438BJJ0_9NOCA</name>
<dbReference type="EC" id="2.3.1.178" evidence="4 9"/>
<reference evidence="11 12" key="1">
    <citation type="submission" date="2018-11" db="EMBL/GenBank/DDBJ databases">
        <title>Rhodococcus spongicola sp. nov. and Rhodococcus xishaensis sp. nov. from marine sponges.</title>
        <authorList>
            <person name="Li L."/>
            <person name="Lin H.W."/>
        </authorList>
    </citation>
    <scope>NUCLEOTIDE SEQUENCE [LARGE SCALE GENOMIC DNA]</scope>
    <source>
        <strain evidence="11 12">CCTCC AB2014297</strain>
    </source>
</reference>
<protein>
    <recommendedName>
        <fullName evidence="5 9">L-2,4-diaminobutyric acid acetyltransferase</fullName>
        <shortName evidence="9">DABA acetyltransferase</shortName>
        <ecNumber evidence="4 9">2.3.1.178</ecNumber>
    </recommendedName>
</protein>
<evidence type="ECO:0000256" key="9">
    <source>
        <dbReference type="RuleBase" id="RU365045"/>
    </source>
</evidence>
<dbReference type="RefSeq" id="WP_127914713.1">
    <property type="nucleotide sequence ID" value="NZ_RKLP01000001.1"/>
</dbReference>
<comment type="caution">
    <text evidence="11">The sequence shown here is derived from an EMBL/GenBank/DDBJ whole genome shotgun (WGS) entry which is preliminary data.</text>
</comment>
<dbReference type="UniPathway" id="UPA00067">
    <property type="reaction ID" value="UER00122"/>
</dbReference>
<feature type="domain" description="N-acetyltransferase" evidence="10">
    <location>
        <begin position="17"/>
        <end position="164"/>
    </location>
</feature>
<comment type="similarity">
    <text evidence="3 9">Belongs to the acetyltransferase family. EctA subfamily.</text>
</comment>
<evidence type="ECO:0000256" key="4">
    <source>
        <dbReference type="ARBA" id="ARBA00012355"/>
    </source>
</evidence>
<dbReference type="OrthoDB" id="2436196at2"/>
<keyword evidence="12" id="KW-1185">Reference proteome</keyword>
<dbReference type="Pfam" id="PF00583">
    <property type="entry name" value="Acetyltransf_1"/>
    <property type="match status" value="1"/>
</dbReference>
<dbReference type="SUPFAM" id="SSF55729">
    <property type="entry name" value="Acyl-CoA N-acyltransferases (Nat)"/>
    <property type="match status" value="1"/>
</dbReference>
<comment type="pathway">
    <text evidence="2 9">Amine and polyamine biosynthesis; ectoine biosynthesis; L-ectoine from L-aspartate 4-semialdehyde: step 2/3.</text>
</comment>
<sequence length="175" mass="19168">MTPTQTRATPTTVPDAVELRKPQISDGVRLWEIAKDSQVLDLNSSYSYLLWCRDFQDTSIVATVGEQVVGFVTGYVRPDAPNTLFVWQVAVDTAQRGQGLAGRMLNTLLDRLALQGVWNLETTISPDNTASIALFTSVAGRRGSTITRRTLFAPNDFPDGHAAEDLYTISPLHAS</sequence>
<evidence type="ECO:0000256" key="8">
    <source>
        <dbReference type="ARBA" id="ARBA00048924"/>
    </source>
</evidence>
<comment type="catalytic activity">
    <reaction evidence="8 9">
        <text>L-2,4-diaminobutanoate + acetyl-CoA = (2S)-4-acetamido-2-aminobutanoate + CoA + H(+)</text>
        <dbReference type="Rhea" id="RHEA:16901"/>
        <dbReference type="ChEBI" id="CHEBI:15378"/>
        <dbReference type="ChEBI" id="CHEBI:57287"/>
        <dbReference type="ChEBI" id="CHEBI:57288"/>
        <dbReference type="ChEBI" id="CHEBI:58761"/>
        <dbReference type="ChEBI" id="CHEBI:58929"/>
        <dbReference type="EC" id="2.3.1.178"/>
    </reaction>
</comment>
<dbReference type="Gene3D" id="3.40.630.30">
    <property type="match status" value="1"/>
</dbReference>
<dbReference type="AlphaFoldDB" id="A0A438BJJ0"/>
<evidence type="ECO:0000256" key="2">
    <source>
        <dbReference type="ARBA" id="ARBA00004978"/>
    </source>
</evidence>
<evidence type="ECO:0000313" key="12">
    <source>
        <dbReference type="Proteomes" id="UP000286208"/>
    </source>
</evidence>
<evidence type="ECO:0000256" key="6">
    <source>
        <dbReference type="ARBA" id="ARBA00022679"/>
    </source>
</evidence>
<evidence type="ECO:0000256" key="5">
    <source>
        <dbReference type="ARBA" id="ARBA00017935"/>
    </source>
</evidence>
<evidence type="ECO:0000256" key="3">
    <source>
        <dbReference type="ARBA" id="ARBA00010712"/>
    </source>
</evidence>
<organism evidence="11 12">
    <name type="scientific">Prescottella agglutinans</name>
    <dbReference type="NCBI Taxonomy" id="1644129"/>
    <lineage>
        <taxon>Bacteria</taxon>
        <taxon>Bacillati</taxon>
        <taxon>Actinomycetota</taxon>
        <taxon>Actinomycetes</taxon>
        <taxon>Mycobacteriales</taxon>
        <taxon>Nocardiaceae</taxon>
        <taxon>Prescottella</taxon>
    </lineage>
</organism>
<comment type="function">
    <text evidence="1 9">Catalyzes the acetylation of L-2,4-diaminobutyrate (DABA) to gamma-N-acetyl-alpha,gamma-diaminobutyric acid (ADABA) with acetyl coenzyme A.</text>
</comment>
<dbReference type="InterPro" id="IPR000182">
    <property type="entry name" value="GNAT_dom"/>
</dbReference>
<gene>
    <name evidence="9 11" type="primary">ectA</name>
    <name evidence="11" type="ORF">EGT67_00875</name>
</gene>
<dbReference type="PROSITE" id="PS51186">
    <property type="entry name" value="GNAT"/>
    <property type="match status" value="1"/>
</dbReference>
<evidence type="ECO:0000313" key="11">
    <source>
        <dbReference type="EMBL" id="RVW11057.1"/>
    </source>
</evidence>
<proteinExistence type="inferred from homology"/>
<dbReference type="GO" id="GO:0033816">
    <property type="term" value="F:diaminobutyrate acetyltransferase activity"/>
    <property type="evidence" value="ECO:0007669"/>
    <property type="project" value="UniProtKB-EC"/>
</dbReference>
<dbReference type="InterPro" id="IPR012772">
    <property type="entry name" value="Ectoine_EctA"/>
</dbReference>
<dbReference type="NCBIfam" id="TIGR02406">
    <property type="entry name" value="ectoine_EctA"/>
    <property type="match status" value="1"/>
</dbReference>
<evidence type="ECO:0000256" key="7">
    <source>
        <dbReference type="ARBA" id="ARBA00023315"/>
    </source>
</evidence>
<dbReference type="GO" id="GO:0019491">
    <property type="term" value="P:ectoine biosynthetic process"/>
    <property type="evidence" value="ECO:0007669"/>
    <property type="project" value="UniProtKB-UniPathway"/>
</dbReference>
<evidence type="ECO:0000259" key="10">
    <source>
        <dbReference type="PROSITE" id="PS51186"/>
    </source>
</evidence>
<accession>A0A438BJJ0</accession>
<dbReference type="Proteomes" id="UP000286208">
    <property type="component" value="Unassembled WGS sequence"/>
</dbReference>
<evidence type="ECO:0000256" key="1">
    <source>
        <dbReference type="ARBA" id="ARBA00003741"/>
    </source>
</evidence>
<keyword evidence="6 9" id="KW-0808">Transferase</keyword>
<dbReference type="EMBL" id="RKLP01000001">
    <property type="protein sequence ID" value="RVW11057.1"/>
    <property type="molecule type" value="Genomic_DNA"/>
</dbReference>